<evidence type="ECO:0000256" key="1">
    <source>
        <dbReference type="SAM" id="MobiDB-lite"/>
    </source>
</evidence>
<comment type="caution">
    <text evidence="3">The sequence shown here is derived from an EMBL/GenBank/DDBJ whole genome shotgun (WGS) entry which is preliminary data.</text>
</comment>
<dbReference type="InterPro" id="IPR011335">
    <property type="entry name" value="Restrct_endonuc-II-like"/>
</dbReference>
<evidence type="ECO:0000313" key="4">
    <source>
        <dbReference type="Proteomes" id="UP000075604"/>
    </source>
</evidence>
<reference evidence="3 4" key="1">
    <citation type="submission" date="2014-02" db="EMBL/GenBank/DDBJ databases">
        <title>The small core and large imbalanced accessory genome model reveals a collaborative survival strategy of Sorangium cellulosum strains in nature.</title>
        <authorList>
            <person name="Han K."/>
            <person name="Peng R."/>
            <person name="Blom J."/>
            <person name="Li Y.-Z."/>
        </authorList>
    </citation>
    <scope>NUCLEOTIDE SEQUENCE [LARGE SCALE GENOMIC DNA]</scope>
    <source>
        <strain evidence="3 4">So0157-18</strain>
    </source>
</reference>
<dbReference type="SUPFAM" id="SSF52980">
    <property type="entry name" value="Restriction endonuclease-like"/>
    <property type="match status" value="1"/>
</dbReference>
<dbReference type="Pfam" id="PF05685">
    <property type="entry name" value="Uma2"/>
    <property type="match status" value="1"/>
</dbReference>
<name>A0A150P6Z0_SORCE</name>
<dbReference type="InterPro" id="IPR008538">
    <property type="entry name" value="Uma2"/>
</dbReference>
<dbReference type="CDD" id="cd06260">
    <property type="entry name" value="DUF820-like"/>
    <property type="match status" value="1"/>
</dbReference>
<protein>
    <recommendedName>
        <fullName evidence="2">Putative restriction endonuclease domain-containing protein</fullName>
    </recommendedName>
</protein>
<dbReference type="Gene3D" id="3.90.1570.10">
    <property type="entry name" value="tt1808, chain A"/>
    <property type="match status" value="1"/>
</dbReference>
<feature type="domain" description="Putative restriction endonuclease" evidence="2">
    <location>
        <begin position="14"/>
        <end position="185"/>
    </location>
</feature>
<accession>A0A150P6Z0</accession>
<proteinExistence type="predicted"/>
<gene>
    <name evidence="3" type="ORF">BE04_47125</name>
</gene>
<sequence length="195" mass="22105">MSVAVQLGPRASLADLLAIPEEQRSHEIVDGELVRKAMPSGPHGRAQRVLGGRIGDPYDRRPGGRLPGGWWITTETEVQFAEDQVYRPDVVGWLREILPELPRTTPISVRPDWVCEVLSPSTARLDRVKKMRVYQRCGVPHYWMADPEDQTLTVYRWTPEGYLLILTAERGERVRAEPFGEVELEMDALFGDEAT</sequence>
<dbReference type="EMBL" id="JELX01003760">
    <property type="protein sequence ID" value="KYF51381.1"/>
    <property type="molecule type" value="Genomic_DNA"/>
</dbReference>
<evidence type="ECO:0000313" key="3">
    <source>
        <dbReference type="EMBL" id="KYF51381.1"/>
    </source>
</evidence>
<dbReference type="Proteomes" id="UP000075604">
    <property type="component" value="Unassembled WGS sequence"/>
</dbReference>
<organism evidence="3 4">
    <name type="scientific">Sorangium cellulosum</name>
    <name type="common">Polyangium cellulosum</name>
    <dbReference type="NCBI Taxonomy" id="56"/>
    <lineage>
        <taxon>Bacteria</taxon>
        <taxon>Pseudomonadati</taxon>
        <taxon>Myxococcota</taxon>
        <taxon>Polyangia</taxon>
        <taxon>Polyangiales</taxon>
        <taxon>Polyangiaceae</taxon>
        <taxon>Sorangium</taxon>
    </lineage>
</organism>
<dbReference type="PANTHER" id="PTHR34107:SF4">
    <property type="entry name" value="SLL1222 PROTEIN"/>
    <property type="match status" value="1"/>
</dbReference>
<dbReference type="PANTHER" id="PTHR34107">
    <property type="entry name" value="SLL0198 PROTEIN-RELATED"/>
    <property type="match status" value="1"/>
</dbReference>
<dbReference type="AlphaFoldDB" id="A0A150P6Z0"/>
<feature type="region of interest" description="Disordered" evidence="1">
    <location>
        <begin position="37"/>
        <end position="58"/>
    </location>
</feature>
<dbReference type="InterPro" id="IPR012296">
    <property type="entry name" value="Nuclease_put_TT1808"/>
</dbReference>
<evidence type="ECO:0000259" key="2">
    <source>
        <dbReference type="Pfam" id="PF05685"/>
    </source>
</evidence>